<dbReference type="InterPro" id="IPR001849">
    <property type="entry name" value="PH_domain"/>
</dbReference>
<name>A0A830HQP7_9CHLO</name>
<dbReference type="CDD" id="cd00170">
    <property type="entry name" value="SEC14"/>
    <property type="match status" value="1"/>
</dbReference>
<dbReference type="InterPro" id="IPR001251">
    <property type="entry name" value="CRAL-TRIO_dom"/>
</dbReference>
<proteinExistence type="predicted"/>
<comment type="caution">
    <text evidence="3">The sequence shown here is derived from an EMBL/GenBank/DDBJ whole genome shotgun (WGS) entry which is preliminary data.</text>
</comment>
<dbReference type="Gene3D" id="2.30.29.30">
    <property type="entry name" value="Pleckstrin-homology domain (PH domain)/Phosphotyrosine-binding domain (PTB)"/>
    <property type="match status" value="1"/>
</dbReference>
<dbReference type="SUPFAM" id="SSF50729">
    <property type="entry name" value="PH domain-like"/>
    <property type="match status" value="1"/>
</dbReference>
<dbReference type="Gene3D" id="3.40.525.10">
    <property type="entry name" value="CRAL-TRIO lipid binding domain"/>
    <property type="match status" value="1"/>
</dbReference>
<dbReference type="InterPro" id="IPR036865">
    <property type="entry name" value="CRAL-TRIO_dom_sf"/>
</dbReference>
<dbReference type="Pfam" id="PF00169">
    <property type="entry name" value="PH"/>
    <property type="match status" value="1"/>
</dbReference>
<sequence length="396" mass="43877">MSAALITSDAVGEEEDALASHTLPSGELADDELAEALAKECKVTDDEHDGLRQGNVFNATIAQIAPFLKRPKQAGAPDGCAVCLEWPGGCARDKLGRPIVALIGMPHGTAEEQQMQVAYAMKRAEAQCQPDKPKCWTSVVEVQPRSGCAVTFRFPMAPERSVMDMQKVHFPASLDGETHFCGLPQAVVWAFKLCRPFMHPKAYNSLKLRPNFKHLKEIIDDDSLLKEWGGKLEFDFDEYIAWRAREEGDEELAANVGAVVPRRFTGKPPRGVTLASLREGDVEITKQGSIHKRGSGGGLFGTLRWKRKYVVVLDGSLWYFNEEKDDAESAREAMLLEKATITKMDPKAKHSRDFAFEVAIDGTDKLLVLVDGLRVAEEATPQPFVRHGTSREEQER</sequence>
<dbReference type="AlphaFoldDB" id="A0A830HQP7"/>
<accession>A0A830HQP7</accession>
<feature type="domain" description="PH" evidence="2">
    <location>
        <begin position="283"/>
        <end position="396"/>
    </location>
</feature>
<gene>
    <name evidence="3" type="ORF">PPROV_000797500</name>
</gene>
<dbReference type="EMBL" id="BNJQ01000024">
    <property type="protein sequence ID" value="GHP09238.1"/>
    <property type="molecule type" value="Genomic_DNA"/>
</dbReference>
<dbReference type="SUPFAM" id="SSF52087">
    <property type="entry name" value="CRAL/TRIO domain"/>
    <property type="match status" value="1"/>
</dbReference>
<dbReference type="OrthoDB" id="75724at2759"/>
<organism evidence="3 4">
    <name type="scientific">Pycnococcus provasolii</name>
    <dbReference type="NCBI Taxonomy" id="41880"/>
    <lineage>
        <taxon>Eukaryota</taxon>
        <taxon>Viridiplantae</taxon>
        <taxon>Chlorophyta</taxon>
        <taxon>Pseudoscourfieldiophyceae</taxon>
        <taxon>Pseudoscourfieldiales</taxon>
        <taxon>Pycnococcaceae</taxon>
        <taxon>Pycnococcus</taxon>
    </lineage>
</organism>
<evidence type="ECO:0000256" key="1">
    <source>
        <dbReference type="SAM" id="MobiDB-lite"/>
    </source>
</evidence>
<dbReference type="PROSITE" id="PS50003">
    <property type="entry name" value="PH_DOMAIN"/>
    <property type="match status" value="1"/>
</dbReference>
<evidence type="ECO:0000259" key="2">
    <source>
        <dbReference type="PROSITE" id="PS50003"/>
    </source>
</evidence>
<reference evidence="3" key="1">
    <citation type="submission" date="2020-10" db="EMBL/GenBank/DDBJ databases">
        <title>Unveiling of a novel bifunctional photoreceptor, Dualchrome1, isolated from a cosmopolitan green alga.</title>
        <authorList>
            <person name="Suzuki S."/>
            <person name="Kawachi M."/>
        </authorList>
    </citation>
    <scope>NUCLEOTIDE SEQUENCE</scope>
    <source>
        <strain evidence="3">NIES 2893</strain>
    </source>
</reference>
<evidence type="ECO:0000313" key="4">
    <source>
        <dbReference type="Proteomes" id="UP000660262"/>
    </source>
</evidence>
<protein>
    <recommendedName>
        <fullName evidence="2">PH domain-containing protein</fullName>
    </recommendedName>
</protein>
<feature type="region of interest" description="Disordered" evidence="1">
    <location>
        <begin position="1"/>
        <end position="25"/>
    </location>
</feature>
<dbReference type="Proteomes" id="UP000660262">
    <property type="component" value="Unassembled WGS sequence"/>
</dbReference>
<keyword evidence="4" id="KW-1185">Reference proteome</keyword>
<dbReference type="InterPro" id="IPR011993">
    <property type="entry name" value="PH-like_dom_sf"/>
</dbReference>
<evidence type="ECO:0000313" key="3">
    <source>
        <dbReference type="EMBL" id="GHP09238.1"/>
    </source>
</evidence>
<dbReference type="Pfam" id="PF00650">
    <property type="entry name" value="CRAL_TRIO"/>
    <property type="match status" value="1"/>
</dbReference>